<dbReference type="PANTHER" id="PTHR46532:SF4">
    <property type="entry name" value="AAA+ ATPASE DOMAIN-CONTAINING PROTEIN"/>
    <property type="match status" value="1"/>
</dbReference>
<accession>A0A075B091</accession>
<dbReference type="InterPro" id="IPR035706">
    <property type="entry name" value="AAA_9"/>
</dbReference>
<dbReference type="FunFam" id="1.10.8.710:FF:000001">
    <property type="entry name" value="Dynein axonemal heavy chain 2"/>
    <property type="match status" value="1"/>
</dbReference>
<dbReference type="InterPro" id="IPR041228">
    <property type="entry name" value="Dynein_C"/>
</dbReference>
<keyword evidence="14" id="KW-0505">Motor protein</keyword>
<dbReference type="Gene3D" id="1.10.472.130">
    <property type="match status" value="1"/>
</dbReference>
<dbReference type="InterPro" id="IPR024743">
    <property type="entry name" value="Dynein_HC_stalk"/>
</dbReference>
<feature type="domain" description="AAA+ ATPase" evidence="20">
    <location>
        <begin position="1812"/>
        <end position="1982"/>
    </location>
</feature>
<dbReference type="Gene3D" id="1.20.920.20">
    <property type="match status" value="1"/>
</dbReference>
<dbReference type="Gene3D" id="1.10.8.710">
    <property type="match status" value="1"/>
</dbReference>
<evidence type="ECO:0000256" key="2">
    <source>
        <dbReference type="ARBA" id="ARBA00004522"/>
    </source>
</evidence>
<dbReference type="GO" id="GO:0005874">
    <property type="term" value="C:microtubule"/>
    <property type="evidence" value="ECO:0007669"/>
    <property type="project" value="UniProtKB-KW"/>
</dbReference>
<evidence type="ECO:0000256" key="15">
    <source>
        <dbReference type="ARBA" id="ARBA00023212"/>
    </source>
</evidence>
<dbReference type="InterPro" id="IPR003593">
    <property type="entry name" value="AAA+_ATPase"/>
</dbReference>
<dbReference type="Gene3D" id="1.20.920.30">
    <property type="match status" value="1"/>
</dbReference>
<name>A0A075B091_ROZAC</name>
<dbReference type="GO" id="GO:0005858">
    <property type="term" value="C:axonemal dynein complex"/>
    <property type="evidence" value="ECO:0007669"/>
    <property type="project" value="TreeGrafter"/>
</dbReference>
<evidence type="ECO:0000256" key="3">
    <source>
        <dbReference type="ARBA" id="ARBA00008887"/>
    </source>
</evidence>
<dbReference type="InterPro" id="IPR042228">
    <property type="entry name" value="Dynein_linker_3"/>
</dbReference>
<dbReference type="InterPro" id="IPR043160">
    <property type="entry name" value="Dynein_C_barrel"/>
</dbReference>
<dbReference type="InterPro" id="IPR013594">
    <property type="entry name" value="Dynein_heavy_tail"/>
</dbReference>
<evidence type="ECO:0000256" key="9">
    <source>
        <dbReference type="ARBA" id="ARBA00022741"/>
    </source>
</evidence>
<dbReference type="FunFam" id="3.40.50.300:FF:000517">
    <property type="entry name" value="Cytoplasmic dynein heavy chain 1"/>
    <property type="match status" value="1"/>
</dbReference>
<feature type="domain" description="AAA+ ATPase" evidence="20">
    <location>
        <begin position="2141"/>
        <end position="2274"/>
    </location>
</feature>
<evidence type="ECO:0000256" key="4">
    <source>
        <dbReference type="ARBA" id="ARBA00011655"/>
    </source>
</evidence>
<feature type="region of interest" description="Disordered" evidence="19">
    <location>
        <begin position="1902"/>
        <end position="1924"/>
    </location>
</feature>
<dbReference type="InterPro" id="IPR043157">
    <property type="entry name" value="Dynein_AAA1S"/>
</dbReference>
<keyword evidence="12 18" id="KW-0175">Coiled coil</keyword>
<dbReference type="GO" id="GO:0008569">
    <property type="term" value="F:minus-end-directed microtubule motor activity"/>
    <property type="evidence" value="ECO:0007669"/>
    <property type="project" value="InterPro"/>
</dbReference>
<evidence type="ECO:0000256" key="18">
    <source>
        <dbReference type="SAM" id="Coils"/>
    </source>
</evidence>
<sequence>MEQLRQYILRVVPPLLNCEQDILLSSVKSEKLQLFIQDSPVLFIGSRDGEVFMDNTVQACEGCVLYKKQQSIDESSEINSQVLIMYVPAGSAIEVLFSCIHRFASPMFDLFVQESEGGVSSGIVPQTKKKMAELEIALLHLHENMDIPRVLLGVDVEIKKAVERARNENRRASVDDVPEELLNDSAFLIRLQGQVNGWIKEIQKVTKLNRDVGSGSASQEINFWMNMERALNQIEQELKNDDVVLTMEVLKHAKRFHATVGFLADTGLKETSEMVVKYNQLMKEFPLSDLLAAQDLEKIKEALFGIFGHLIKKLKLSPYPVKRALGLVEAISSDLSEQIMKVLKKKRLMYLRYEEFEQLMKSCLEVFEVWENQFQEFSIMAREIGRKRGDKFLTMKMTNKHLKIQEKIVFISNFRKQHEELYLTISKVSESELMAVEDVERAYESVKNVDVLDLSVEGAEQWNLAEMNYNEQISKIENQIIVILRQRLSGSKNATEMFRAFANFNSLFVRPKIRSAVQEYQNQLIENVKADIKQLQQKFTMEYHNSDTAQLSLIRDIPSYSGAIMWAKQIERQLEIVVKKVEDVLGKGWEMYTEGSKLSNEIQNFMRKLDIFESWLAEINKKELIIQGRVFKVEKSVGNLLRVNVSFEYQLVTLFKEVRNMKSMNLPIPHSVMNLAKDGKRIYPHAMSLMETMNSYNETMAMIRENEDVLNLVDCYLGEFQQLMKRGINITWENFINAYLAMNVVENRYVMFVRDLNNVVNNFNEKTMVAIGMIKEIEEKSLMMKNVEYCRETFERILREIQGVIDKMNLEGFSNVPFYVCKLNERICELLKERLNVGISGWIKRFELVEEAAGKINGINELLDSEVDGNVDTHVSNTFNTHIATAVSRHKVVFKNDKLIIQPPIEMARKVMFENLYEITNVVCKLKKIKVENTEETFEELLKKSIKEFSRAIFVIQERMIKINKFVKEFKNYETLWEINIEEIIKKDLGVDLEKWQNIFIEIKKNRKMIETNFNRKIIGNFILEFGQIEKKVKNKYLEIERELIKEFGSQVGREIKEFYKTIFNLRIEIEQYSIESKFAINLISLIQKFKKNKNEYENRLENFKSSLRILENNKFNFPSEWIYFEQIKGEFDCLNEIYERKNKIIKEKMNELKNQILVKENGNENNLNELIKEWNLIKVDKGDKIHFKNILNNLNEFENKLNLIKEENESILKAKEALELTINKNDKINNLIEEFNDVKLVWDNLSLYWNQIEEIGETLWSVFVPRRVKNQLETILNQLKEIPFKIKQYESFDFLFNKIKEFIKMNSILIDLKGPSMKERHWKILFNNLNISNILFSDLNLKFIWNLNKNENDLKEILRISQGELAIEEYLKQINEFWENYYLDLINYQNKCKLIKGWDELFNKCNEHLNGLKSMKNSPFFKPFEQDCIIWESKLTKIQLLFDVWIDVQRQWVYLEGIFSDNSDIQHLLPVESARFQSIHTDFFSIMKKVSKNSLILNVLNIPHIQKSMEKLLEMLNRIQKSLGDYLERERLNFPRFYFLGDLDLLDIVGNNKNINQIQKHFKKMFSGIDSLLFNENAIHGIQSKQGEVIQLKSPIGYNRKVTEWLSELEVQVNSTLVYKLHDSLLEFNKKVVGEMGIISERGSLKENKSENSSFLNSFMEWINDTPDQLIILTLQIAFTRNVESKMPLNNIVSFINDLLNKLSEIVLTDISTLLRKKVENLIIECVYQRDICKSLLTDSNGLIILDSFEWSSQLRYYFTLNESNPLKSLSIEMINSKFYYGWEYLGVCDRLVKTPLTNKCFQTLALALDAGLGASPFGPAGTGKTESVKSLGHHLGRFVLVFCCDENFDFQAMGRIFIGLCKVGGFGCFDEFNRLKPEILSAVSQQVEVIQNCLKGIRSEQEGDGETEGRLERESDSSMRNNLKPLNYSNGLEIELLNKRIIVNGNTGIFITMNPGYLGRSELPDNLKKLFKSVAMTRPDNQMISQVMLYSQGFKYAEMLARKVTLLFQLCDEQLSKQSHYDFGLRALKNCLTCSGNIKRDSSSGDKELKEINSNANLKELELKILLQSLVETVMPKIVGQDVPLLEELLDNVFPNIKYSSTNMDELLNIVKKVGKESFYQPYDLWIQKIIQLYQIQKIHHGIMIVGPSGSGKSSCWKTLLRSMEQFDGIESVSYVIDPKSVNKEDLYGTLDLTTREWNDGLFTSLLRRIINNVRGEMNKRHWIVFDGDVDPEWVENLNSVLDDNKVLTLPNGERLALPFNVRIIFEVENLNYATPATISRCGMIFHSDEIIPLNIIYEYFFNKLNNKCLDDLEETNKETILKTQRECVEILSPYFIKDGLITKLLEKSSSLDHIMEISKIRMIETLFGLIQKSIRNVLIYNYQNEMSLPRETLEKYIQRKLLISLMWSFVGDSKNRNELFEYLKKITIIEIPEDNLIEFDCSLPLGEWVYWKTKVPLIEVDTQKVSQADVIIPTVDTIRHEDLLYSWLSEHKPIILCGPPGSGKTMCLFSALRKLPEIQMIPLNFSSATLPKMILKTLEQYCEYRKTSQGIILSPPSEGQWIILFCDEINLPNKDDYGTQRVISFLRQLIEQGGFWRSSDKQFIRIERIQFVGACNPPTDTGRKPLSIRFLRHTPLLYVGYPQRFSLKQIYGTFNRSMLKMIPNLRMYVDALTDAMIEFYELNQNKFTINVVENGQGENGADNVQDHYIYSPRELTRWMRGIYECIKPLEFVTLEMLTRIWAHEGIRLFSDRLTRKEEREWIDKTIDQVARNNFKNFDYEKALSRPILFSNWLNKNYISVERRELKEFVKARLKVFYEEELDVPIVLFDDVLEHVLRIDRVFKQIQGHLLLIGTSGSGKTTLSKFVAWMNGLNIVQLKVHNKYKMEDFDEDLKTILKRCGCKGEKICFIIDESNVLDSGFLERINTLLANAEIPGLFKDDEYSSLMLMIKEASQKQGQMLDNHDELYKWFTYQIMLNLHVVFTMNPSEDNNKASTSPALFNRCVLDWFGDWNSNSLFQVALEFLNKLDLNSSNDKALTWNCKKFFIYYQIALIFVHVHNYIKKMNKNYCKLFNRQMFITPRHFVESLNHYIQLYNEKRGELEDQQRHVNVGLDKLVETVEKVAELKKELAEKKIQLEIKNREANEKLQRMVKEQQEAESERAKSLVIKKEMEQQQLIIENQTRLVMEELSLVEPAVIEAKQNVSNIKKQQLTEVRSMGNPPDPVKLTMEAVCILLGHQVDSWKSVQTVLRRDDFINSIVHFDTDKHLTSIIKEKISREYLNNAQFNFETVNRASKACGPLVSWVIAQISFADILEKVGPLRNQVEQLESKANETRKVFNEMEERILNLESNISVIKEEYAILISETQKIKEEMENVQVRVDRSVKLIDNLGSEKMRWEETSRNFGNQMQTISGDVFLSSVMLSYYGYYDQHYRIEIFKECKRVMKMIGIVFKDYFSFSEYLSLVDERMKWKESLIDDEVSIENAIIMKRHKRYPLIIDPSGQGMKLICDLNQNVNVTSFMDESFVKTLESCVRFGNTLVVEDVEMIDPIINPLLNREYKRAGGRVLVRIGNQDIDFSPTFQLYLITRDPTFKFTPDVSSRVTFANFTVTKSSLQSQCLNELMMTEQPEMEKKRNDILKLQGEYQLVLRNLEKKLLQTLNDSQGSILDNDKLIDSLEDLKNQVKEITIKYDESDFIMNQVDSITMKYLPIAKCASSIYFLMEKMESLNHFYQFSIQFFKSIYSQAIKVEYSGDKIEYLKDYLFQLVYEKCYKSLTFNDQVLFALMLTGIKFELFESGIDLKRERVELIKLLLNEKDNLENSEIEKEISELIKMKFTKPEKALIEISNFIEKYLKCSIYNKKQDILSECIKEDYQIYLIVCSKGMDASNRIENLANENNVKLSTIAMGSNEGFQLAEKSILNSSFTGDWTLLKNIHHCSNWLSTLERKLSFKSKSSKLFMTCNLNQFENNKIPVSLIRISRIVLIESPPGIKAALYSTIKEKHFTNPIEKHTLIFLLSWFQSVIEERLLYVPIGFSKNYEFNDSDYDFAIKLINNSINKIAKNKTNIDPNSIPFDSIKSILSSIVYGGKVDNEFDSIIINSFISNLFNPKMFQPDSYLTFNLQIPRRNYLDWIDQLKDSTNPLLLGLSPFAETAMLKSQLDSIFKNVKKLSNLLQEEEDSDQIKSNHSIYKSISDYLTKFSNIKIKSIKSSNPIETFINRQIETCNSLLSLIVFDLNSLKLVLDRKDKHTNRTRFLLNCFNAAEIPLEWKMFPIQNISLDKFLNNLNSRFIYFSNLNETMQIDFGCLFNPQAFLTASRQLYAKKLNVSLENLCLNFSFIPSNDSLVISNLYLSGAKVNQNGSISVANELMNLVPHSYVDWVCDDNSCIDKLKVPLYRDNSRSELICVVYLPADGSFDSFYQNGVALLASNI</sequence>
<keyword evidence="9" id="KW-0547">Nucleotide-binding</keyword>
<keyword evidence="11" id="KW-0243">Dynein</keyword>
<dbReference type="Pfam" id="PF17852">
    <property type="entry name" value="Dynein_AAA_lid"/>
    <property type="match status" value="1"/>
</dbReference>
<dbReference type="InterPro" id="IPR026983">
    <property type="entry name" value="DHC"/>
</dbReference>
<keyword evidence="22" id="KW-1185">Reference proteome</keyword>
<dbReference type="Gene3D" id="1.10.8.1220">
    <property type="match status" value="1"/>
</dbReference>
<dbReference type="EMBL" id="KE560703">
    <property type="protein sequence ID" value="EPZ35940.1"/>
    <property type="molecule type" value="Genomic_DNA"/>
</dbReference>
<dbReference type="Pfam" id="PF18198">
    <property type="entry name" value="AAA_lid_11"/>
    <property type="match status" value="1"/>
</dbReference>
<feature type="coiled-coil region" evidence="18">
    <location>
        <begin position="3115"/>
        <end position="3175"/>
    </location>
</feature>
<keyword evidence="16" id="KW-0966">Cell projection</keyword>
<keyword evidence="8" id="KW-0677">Repeat</keyword>
<comment type="subcellular location">
    <subcellularLocation>
        <location evidence="2">Cell projection</location>
        <location evidence="2">Cilium membrane</location>
        <topology evidence="2">Peripheral membrane protein</topology>
        <orientation evidence="2">Cytoplasmic side</orientation>
    </subcellularLocation>
    <subcellularLocation>
        <location evidence="1">Cytoplasm</location>
        <location evidence="1">Cytoskeleton</location>
    </subcellularLocation>
</comment>
<dbReference type="InterPro" id="IPR041466">
    <property type="entry name" value="Dynein_AAA5_ext"/>
</dbReference>
<dbReference type="PANTHER" id="PTHR46532">
    <property type="entry name" value="MALE FERTILITY FACTOR KL5"/>
    <property type="match status" value="1"/>
</dbReference>
<evidence type="ECO:0000259" key="20">
    <source>
        <dbReference type="SMART" id="SM00382"/>
    </source>
</evidence>
<dbReference type="Pfam" id="PF12780">
    <property type="entry name" value="AAA_8"/>
    <property type="match status" value="1"/>
</dbReference>
<dbReference type="InterPro" id="IPR027417">
    <property type="entry name" value="P-loop_NTPase"/>
</dbReference>
<dbReference type="GO" id="GO:0060271">
    <property type="term" value="P:cilium assembly"/>
    <property type="evidence" value="ECO:0007669"/>
    <property type="project" value="UniProtKB-ARBA"/>
</dbReference>
<dbReference type="GO" id="GO:0051959">
    <property type="term" value="F:dynein light intermediate chain binding"/>
    <property type="evidence" value="ECO:0007669"/>
    <property type="project" value="InterPro"/>
</dbReference>
<dbReference type="Pfam" id="PF22597">
    <property type="entry name" value="DYN_lid"/>
    <property type="match status" value="1"/>
</dbReference>
<dbReference type="SUPFAM" id="SSF52540">
    <property type="entry name" value="P-loop containing nucleoside triphosphate hydrolases"/>
    <property type="match status" value="5"/>
</dbReference>
<feature type="coiled-coil region" evidence="18">
    <location>
        <begin position="3327"/>
        <end position="3361"/>
    </location>
</feature>
<evidence type="ECO:0000256" key="16">
    <source>
        <dbReference type="ARBA" id="ARBA00023273"/>
    </source>
</evidence>
<dbReference type="GO" id="GO:0008104">
    <property type="term" value="P:intracellular protein localization"/>
    <property type="evidence" value="ECO:0007669"/>
    <property type="project" value="UniProtKB-ARBA"/>
</dbReference>
<dbReference type="HOGENOM" id="CLU_000038_7_0_1"/>
<dbReference type="GO" id="GO:0007018">
    <property type="term" value="P:microtubule-based movement"/>
    <property type="evidence" value="ECO:0007669"/>
    <property type="project" value="InterPro"/>
</dbReference>
<evidence type="ECO:0000256" key="17">
    <source>
        <dbReference type="ARBA" id="ARBA00033439"/>
    </source>
</evidence>
<dbReference type="Gene3D" id="3.10.490.20">
    <property type="match status" value="1"/>
</dbReference>
<dbReference type="FunFam" id="1.20.920.20:FF:000002">
    <property type="entry name" value="Cytoplasmic dynein 1 heavy chain"/>
    <property type="match status" value="1"/>
</dbReference>
<keyword evidence="10" id="KW-0067">ATP-binding</keyword>
<dbReference type="GO" id="GO:0045505">
    <property type="term" value="F:dynein intermediate chain binding"/>
    <property type="evidence" value="ECO:0007669"/>
    <property type="project" value="InterPro"/>
</dbReference>
<feature type="compositionally biased region" description="Basic and acidic residues" evidence="19">
    <location>
        <begin position="1902"/>
        <end position="1919"/>
    </location>
</feature>
<dbReference type="CDD" id="cd00009">
    <property type="entry name" value="AAA"/>
    <property type="match status" value="2"/>
</dbReference>
<dbReference type="FunFam" id="3.40.50.300:FF:000122">
    <property type="entry name" value="Cytoplasmic dynein 1 heavy chain"/>
    <property type="match status" value="1"/>
</dbReference>
<evidence type="ECO:0000256" key="1">
    <source>
        <dbReference type="ARBA" id="ARBA00004245"/>
    </source>
</evidence>
<feature type="domain" description="AAA+ ATPase" evidence="20">
    <location>
        <begin position="2848"/>
        <end position="3012"/>
    </location>
</feature>
<feature type="coiled-coil region" evidence="18">
    <location>
        <begin position="1188"/>
        <end position="1222"/>
    </location>
</feature>
<dbReference type="Pfam" id="PF12774">
    <property type="entry name" value="AAA_6"/>
    <property type="match status" value="2"/>
</dbReference>
<evidence type="ECO:0000256" key="6">
    <source>
        <dbReference type="ARBA" id="ARBA00022490"/>
    </source>
</evidence>
<dbReference type="Gene3D" id="1.20.140.100">
    <property type="entry name" value="Dynein heavy chain, N-terminal domain 2"/>
    <property type="match status" value="1"/>
</dbReference>
<protein>
    <recommendedName>
        <fullName evidence="5">Dynein heavy chain, cytoplasmic</fullName>
    </recommendedName>
    <alternativeName>
        <fullName evidence="17">Dynein heavy chain, cytosolic</fullName>
    </alternativeName>
</protein>
<dbReference type="Gene3D" id="1.10.287.2620">
    <property type="match status" value="1"/>
</dbReference>
<dbReference type="Proteomes" id="UP000030755">
    <property type="component" value="Unassembled WGS sequence"/>
</dbReference>
<feature type="domain" description="AAA+ ATPase" evidence="20">
    <location>
        <begin position="2493"/>
        <end position="2643"/>
    </location>
</feature>
<proteinExistence type="inferred from homology"/>
<gene>
    <name evidence="21" type="ORF">O9G_003993</name>
</gene>
<dbReference type="Gene3D" id="1.20.1270.280">
    <property type="match status" value="1"/>
</dbReference>
<dbReference type="InterPro" id="IPR054354">
    <property type="entry name" value="DYNC2H1-like_lid"/>
</dbReference>
<evidence type="ECO:0000256" key="19">
    <source>
        <dbReference type="SAM" id="MobiDB-lite"/>
    </source>
</evidence>
<feature type="coiled-coil region" evidence="18">
    <location>
        <begin position="1080"/>
        <end position="1156"/>
    </location>
</feature>
<dbReference type="InterPro" id="IPR004273">
    <property type="entry name" value="Dynein_heavy_D6_P-loop"/>
</dbReference>
<dbReference type="FunFam" id="1.20.140.100:FF:000002">
    <property type="entry name" value="Cytoplasmic dynein heavy chain 1"/>
    <property type="match status" value="1"/>
</dbReference>
<evidence type="ECO:0000256" key="14">
    <source>
        <dbReference type="ARBA" id="ARBA00023175"/>
    </source>
</evidence>
<dbReference type="Pfam" id="PF08385">
    <property type="entry name" value="DHC_N1"/>
    <property type="match status" value="1"/>
</dbReference>
<evidence type="ECO:0000256" key="10">
    <source>
        <dbReference type="ARBA" id="ARBA00022840"/>
    </source>
</evidence>
<evidence type="ECO:0000256" key="7">
    <source>
        <dbReference type="ARBA" id="ARBA00022701"/>
    </source>
</evidence>
<dbReference type="Pfam" id="PF08393">
    <property type="entry name" value="DHC_N2"/>
    <property type="match status" value="1"/>
</dbReference>
<keyword evidence="7" id="KW-0493">Microtubule</keyword>
<dbReference type="OMA" id="NERQMTR"/>
<dbReference type="InterPro" id="IPR035699">
    <property type="entry name" value="AAA_6"/>
</dbReference>
<evidence type="ECO:0000256" key="12">
    <source>
        <dbReference type="ARBA" id="ARBA00023054"/>
    </source>
</evidence>
<dbReference type="InterPro" id="IPR042219">
    <property type="entry name" value="AAA_lid_11_sf"/>
</dbReference>
<dbReference type="FunFam" id="3.20.180.20:FF:000002">
    <property type="entry name" value="Cytoplasmic dynein heavy chain 1"/>
    <property type="match status" value="1"/>
</dbReference>
<comment type="subunit">
    <text evidence="4">Consists of at least two heavy chains and a number of intermediate and light chains.</text>
</comment>
<dbReference type="Pfam" id="PF12781">
    <property type="entry name" value="AAA_9"/>
    <property type="match status" value="1"/>
</dbReference>
<evidence type="ECO:0000313" key="21">
    <source>
        <dbReference type="EMBL" id="EPZ35940.1"/>
    </source>
</evidence>
<dbReference type="Pfam" id="PF18199">
    <property type="entry name" value="Dynein_C"/>
    <property type="match status" value="1"/>
</dbReference>
<dbReference type="Gene3D" id="1.20.58.1120">
    <property type="match status" value="1"/>
</dbReference>
<dbReference type="Pfam" id="PF03028">
    <property type="entry name" value="Dynein_heavy"/>
    <property type="match status" value="1"/>
</dbReference>
<dbReference type="Gene3D" id="3.20.180.20">
    <property type="entry name" value="Dynein heavy chain, N-terminal domain 2"/>
    <property type="match status" value="1"/>
</dbReference>
<dbReference type="STRING" id="988480.A0A075B091"/>
<dbReference type="Gene3D" id="6.10.140.1060">
    <property type="match status" value="1"/>
</dbReference>
<dbReference type="Gene3D" id="3.40.50.300">
    <property type="entry name" value="P-loop containing nucleotide triphosphate hydrolases"/>
    <property type="match status" value="5"/>
</dbReference>
<dbReference type="InterPro" id="IPR024317">
    <property type="entry name" value="Dynein_heavy_chain_D4_dom"/>
</dbReference>
<dbReference type="OrthoDB" id="447173at2759"/>
<dbReference type="Pfam" id="PF12775">
    <property type="entry name" value="AAA_7"/>
    <property type="match status" value="1"/>
</dbReference>
<dbReference type="Pfam" id="PF12777">
    <property type="entry name" value="MT"/>
    <property type="match status" value="1"/>
</dbReference>
<keyword evidence="13" id="KW-0969">Cilium</keyword>
<evidence type="ECO:0000313" key="22">
    <source>
        <dbReference type="Proteomes" id="UP000030755"/>
    </source>
</evidence>
<organism evidence="21 22">
    <name type="scientific">Rozella allomycis (strain CSF55)</name>
    <dbReference type="NCBI Taxonomy" id="988480"/>
    <lineage>
        <taxon>Eukaryota</taxon>
        <taxon>Fungi</taxon>
        <taxon>Fungi incertae sedis</taxon>
        <taxon>Cryptomycota</taxon>
        <taxon>Cryptomycota incertae sedis</taxon>
        <taxon>Rozella</taxon>
    </lineage>
</organism>
<dbReference type="GO" id="GO:0005524">
    <property type="term" value="F:ATP binding"/>
    <property type="evidence" value="ECO:0007669"/>
    <property type="project" value="UniProtKB-KW"/>
</dbReference>
<keyword evidence="6" id="KW-0963">Cytoplasm</keyword>
<keyword evidence="15" id="KW-0206">Cytoskeleton</keyword>
<evidence type="ECO:0000256" key="11">
    <source>
        <dbReference type="ARBA" id="ARBA00023017"/>
    </source>
</evidence>
<evidence type="ECO:0000256" key="5">
    <source>
        <dbReference type="ARBA" id="ARBA00022197"/>
    </source>
</evidence>
<dbReference type="InterPro" id="IPR041658">
    <property type="entry name" value="AAA_lid_11"/>
</dbReference>
<dbReference type="InterPro" id="IPR042222">
    <property type="entry name" value="Dynein_2_N"/>
</dbReference>
<comment type="similarity">
    <text evidence="3">Belongs to the dynein heavy chain family.</text>
</comment>
<reference evidence="21 22" key="1">
    <citation type="journal article" date="2013" name="Curr. Biol.">
        <title>Shared signatures of parasitism and phylogenomics unite Cryptomycota and microsporidia.</title>
        <authorList>
            <person name="James T.Y."/>
            <person name="Pelin A."/>
            <person name="Bonen L."/>
            <person name="Ahrendt S."/>
            <person name="Sain D."/>
            <person name="Corradi N."/>
            <person name="Stajich J.E."/>
        </authorList>
    </citation>
    <scope>NUCLEOTIDE SEQUENCE [LARGE SCALE GENOMIC DNA]</scope>
    <source>
        <strain evidence="21 22">CSF55</strain>
    </source>
</reference>
<dbReference type="SMART" id="SM00382">
    <property type="entry name" value="AAA"/>
    <property type="match status" value="4"/>
</dbReference>
<evidence type="ECO:0000256" key="8">
    <source>
        <dbReference type="ARBA" id="ARBA00022737"/>
    </source>
</evidence>
<dbReference type="Gene3D" id="1.10.8.720">
    <property type="entry name" value="Region D6 of dynein motor"/>
    <property type="match status" value="1"/>
</dbReference>
<dbReference type="InterPro" id="IPR013602">
    <property type="entry name" value="Dynein_heavy_linker"/>
</dbReference>
<dbReference type="GO" id="GO:0060170">
    <property type="term" value="C:ciliary membrane"/>
    <property type="evidence" value="ECO:0007669"/>
    <property type="project" value="UniProtKB-SubCell"/>
</dbReference>
<evidence type="ECO:0000256" key="13">
    <source>
        <dbReference type="ARBA" id="ARBA00023069"/>
    </source>
</evidence>